<evidence type="ECO:0000313" key="1">
    <source>
        <dbReference type="EMBL" id="SKC36227.1"/>
    </source>
</evidence>
<dbReference type="OrthoDB" id="3396763at2"/>
<dbReference type="NCBIfam" id="TIGR03089">
    <property type="entry name" value="TIGR03089 family protein"/>
    <property type="match status" value="1"/>
</dbReference>
<dbReference type="InterPro" id="IPR017523">
    <property type="entry name" value="Rv3268"/>
</dbReference>
<dbReference type="STRING" id="526729.SAMN04324258_0257"/>
<accession>A0A1T5IAM9</accession>
<reference evidence="1 2" key="1">
    <citation type="submission" date="2017-02" db="EMBL/GenBank/DDBJ databases">
        <authorList>
            <person name="Peterson S.W."/>
        </authorList>
    </citation>
    <scope>NUCLEOTIDE SEQUENCE [LARGE SCALE GENOMIC DNA]</scope>
    <source>
        <strain evidence="1 2">DSM 21481</strain>
    </source>
</reference>
<organism evidence="1 2">
    <name type="scientific">Krasilnikoviella flava</name>
    <dbReference type="NCBI Taxonomy" id="526729"/>
    <lineage>
        <taxon>Bacteria</taxon>
        <taxon>Bacillati</taxon>
        <taxon>Actinomycetota</taxon>
        <taxon>Actinomycetes</taxon>
        <taxon>Micrococcales</taxon>
        <taxon>Promicromonosporaceae</taxon>
        <taxon>Krasilnikoviella</taxon>
    </lineage>
</organism>
<dbReference type="Gene3D" id="3.40.50.12780">
    <property type="entry name" value="N-terminal domain of ligase-like"/>
    <property type="match status" value="1"/>
</dbReference>
<evidence type="ECO:0000313" key="2">
    <source>
        <dbReference type="Proteomes" id="UP000189777"/>
    </source>
</evidence>
<keyword evidence="2" id="KW-1185">Reference proteome</keyword>
<dbReference type="EMBL" id="FUZQ01000001">
    <property type="protein sequence ID" value="SKC36227.1"/>
    <property type="molecule type" value="Genomic_DNA"/>
</dbReference>
<dbReference type="AlphaFoldDB" id="A0A1T5IAM9"/>
<dbReference type="InterPro" id="IPR042099">
    <property type="entry name" value="ANL_N_sf"/>
</dbReference>
<dbReference type="RefSeq" id="WP_079569943.1">
    <property type="nucleotide sequence ID" value="NZ_FUZQ01000001.1"/>
</dbReference>
<dbReference type="SUPFAM" id="SSF56801">
    <property type="entry name" value="Acetyl-CoA synthetase-like"/>
    <property type="match status" value="1"/>
</dbReference>
<proteinExistence type="predicted"/>
<name>A0A1T5IAM9_9MICO</name>
<sequence length="253" mass="25638">MNPLPAAGRNPSTISQVLDLVASDPGRPRLTWYGDGGERVELSGAVLQNWVSKTVNLLVEEFDAAPGTVVALDLPAHWRGVLWALAAWRCGATVTLAGDAPAAGGDVVVTSRPAAWAPVLGGPGAADLVAVALPALARAFDGDLPPGTLDAAGAVMTYGDVIGWVPETDPSAVALEAPGAEPVTFADLVPAPGVPGGRVLVDGARPLGDLLRALLATWAADGSVVLASATTTAELAADPARLERLRTSERITG</sequence>
<gene>
    <name evidence="1" type="ORF">SAMN04324258_0257</name>
</gene>
<protein>
    <submittedName>
        <fullName evidence="1">TIGR03089 family protein</fullName>
    </submittedName>
</protein>
<dbReference type="Proteomes" id="UP000189777">
    <property type="component" value="Unassembled WGS sequence"/>
</dbReference>